<feature type="domain" description="Alpha/beta hydrolase fold-3" evidence="2">
    <location>
        <begin position="116"/>
        <end position="320"/>
    </location>
</feature>
<proteinExistence type="predicted"/>
<dbReference type="OrthoDB" id="2152029at2759"/>
<sequence length="442" mass="48162">MPFAFRHQPLKNFLSSWRRPLMPPPQAPLLDSAIPTLPARRPVRGWTLSRILLVKSLSVGVNAMFNTPDLVVGEIEHAAQVNDIHPIKVAGFWYGKRGEYSEVRQAAGPDEKVIYELHGGGFVLGSAGPTGGSAYFCSEALKYAPHDTRVFQVEYRLSQRFPAALIDAMLCYDYVVNTLGFKPSNVMLAGESAGGNLALALARYVVHASITSLSSPGALLLLSPPADWGNTHSGFCSSMHKYSDNDFVHNFLAGYPTCSLIGSLPQSDAYMHLWIAPASLRLDHPESLFVGLPPTLILAGAVGMTLDPMKTLADGMRAYTGTDLVTYVEIANATRAVLLAKWHEPERTQAYEVFASWAKNYLLQVEHATDLYDQHATRWVKLLLGSKPRHLPLPAYKQLEVFVNSSSSLLVFTAPGFPASPCGFLLILASSSSTNQATSSSE</sequence>
<evidence type="ECO:0000256" key="1">
    <source>
        <dbReference type="ARBA" id="ARBA00022801"/>
    </source>
</evidence>
<protein>
    <submittedName>
        <fullName evidence="3">Alpha/beta-hydrolase</fullName>
    </submittedName>
</protein>
<evidence type="ECO:0000259" key="2">
    <source>
        <dbReference type="Pfam" id="PF07859"/>
    </source>
</evidence>
<reference evidence="3" key="1">
    <citation type="submission" date="2020-11" db="EMBL/GenBank/DDBJ databases">
        <authorList>
            <consortium name="DOE Joint Genome Institute"/>
            <person name="Ahrendt S."/>
            <person name="Riley R."/>
            <person name="Andreopoulos W."/>
            <person name="Labutti K."/>
            <person name="Pangilinan J."/>
            <person name="Ruiz-Duenas F.J."/>
            <person name="Barrasa J.M."/>
            <person name="Sanchez-Garcia M."/>
            <person name="Camarero S."/>
            <person name="Miyauchi S."/>
            <person name="Serrano A."/>
            <person name="Linde D."/>
            <person name="Babiker R."/>
            <person name="Drula E."/>
            <person name="Ayuso-Fernandez I."/>
            <person name="Pacheco R."/>
            <person name="Padilla G."/>
            <person name="Ferreira P."/>
            <person name="Barriuso J."/>
            <person name="Kellner H."/>
            <person name="Castanera R."/>
            <person name="Alfaro M."/>
            <person name="Ramirez L."/>
            <person name="Pisabarro A.G."/>
            <person name="Kuo A."/>
            <person name="Tritt A."/>
            <person name="Lipzen A."/>
            <person name="He G."/>
            <person name="Yan M."/>
            <person name="Ng V."/>
            <person name="Cullen D."/>
            <person name="Martin F."/>
            <person name="Rosso M.-N."/>
            <person name="Henrissat B."/>
            <person name="Hibbett D."/>
            <person name="Martinez A.T."/>
            <person name="Grigoriev I.V."/>
        </authorList>
    </citation>
    <scope>NUCLEOTIDE SEQUENCE</scope>
    <source>
        <strain evidence="3">ATCC 90797</strain>
    </source>
</reference>
<organism evidence="3 4">
    <name type="scientific">Pleurotus eryngii</name>
    <name type="common">Boletus of the steppes</name>
    <dbReference type="NCBI Taxonomy" id="5323"/>
    <lineage>
        <taxon>Eukaryota</taxon>
        <taxon>Fungi</taxon>
        <taxon>Dikarya</taxon>
        <taxon>Basidiomycota</taxon>
        <taxon>Agaricomycotina</taxon>
        <taxon>Agaricomycetes</taxon>
        <taxon>Agaricomycetidae</taxon>
        <taxon>Agaricales</taxon>
        <taxon>Pleurotineae</taxon>
        <taxon>Pleurotaceae</taxon>
        <taxon>Pleurotus</taxon>
    </lineage>
</organism>
<dbReference type="PANTHER" id="PTHR48081">
    <property type="entry name" value="AB HYDROLASE SUPERFAMILY PROTEIN C4A8.06C"/>
    <property type="match status" value="1"/>
</dbReference>
<evidence type="ECO:0000313" key="4">
    <source>
        <dbReference type="Proteomes" id="UP000807025"/>
    </source>
</evidence>
<dbReference type="EMBL" id="MU154538">
    <property type="protein sequence ID" value="KAF9498252.1"/>
    <property type="molecule type" value="Genomic_DNA"/>
</dbReference>
<keyword evidence="4" id="KW-1185">Reference proteome</keyword>
<dbReference type="Proteomes" id="UP000807025">
    <property type="component" value="Unassembled WGS sequence"/>
</dbReference>
<name>A0A9P6A151_PLEER</name>
<dbReference type="Pfam" id="PF07859">
    <property type="entry name" value="Abhydrolase_3"/>
    <property type="match status" value="1"/>
</dbReference>
<dbReference type="InterPro" id="IPR029058">
    <property type="entry name" value="AB_hydrolase_fold"/>
</dbReference>
<dbReference type="SUPFAM" id="SSF53474">
    <property type="entry name" value="alpha/beta-Hydrolases"/>
    <property type="match status" value="1"/>
</dbReference>
<keyword evidence="1" id="KW-0378">Hydrolase</keyword>
<dbReference type="AlphaFoldDB" id="A0A9P6A151"/>
<dbReference type="PANTHER" id="PTHR48081:SF26">
    <property type="entry name" value="ALPHA_BETA HYDROLASE FOLD-3 DOMAIN-CONTAINING PROTEIN"/>
    <property type="match status" value="1"/>
</dbReference>
<gene>
    <name evidence="3" type="ORF">BDN71DRAFT_1481295</name>
</gene>
<comment type="caution">
    <text evidence="3">The sequence shown here is derived from an EMBL/GenBank/DDBJ whole genome shotgun (WGS) entry which is preliminary data.</text>
</comment>
<accession>A0A9P6A151</accession>
<evidence type="ECO:0000313" key="3">
    <source>
        <dbReference type="EMBL" id="KAF9498252.1"/>
    </source>
</evidence>
<dbReference type="InterPro" id="IPR013094">
    <property type="entry name" value="AB_hydrolase_3"/>
</dbReference>
<dbReference type="InterPro" id="IPR050300">
    <property type="entry name" value="GDXG_lipolytic_enzyme"/>
</dbReference>
<dbReference type="GO" id="GO:0016787">
    <property type="term" value="F:hydrolase activity"/>
    <property type="evidence" value="ECO:0007669"/>
    <property type="project" value="UniProtKB-KW"/>
</dbReference>
<dbReference type="Gene3D" id="3.40.50.1820">
    <property type="entry name" value="alpha/beta hydrolase"/>
    <property type="match status" value="1"/>
</dbReference>